<name>A0A0C7N266_9SACH</name>
<dbReference type="RefSeq" id="XP_022628267.1">
    <property type="nucleotide sequence ID" value="XM_022772843.1"/>
</dbReference>
<dbReference type="Proteomes" id="UP000054304">
    <property type="component" value="Unassembled WGS sequence"/>
</dbReference>
<sequence>MVSNTVIITAGRKNATETDALKRIREFLEAEVLQRFNVTEANPLKLVALPTLNRCILVCPSLELAEQAVMLHSQWPQLKGFQFRYSALDAPNSTEKQFLELPKQLALFLVSPPTSPPPGFDFSRLEEAPNRVRGLKASGHVPLVFQSQNQPQQQYSCNSHQILLNHSHTPITLDVAPVIDEDHHDAATQNIRVHSDGVLNSSSQLPSISQFRTAVPPRSIFDDVD</sequence>
<gene>
    <name evidence="2" type="ORF">LALA0_S04e06326g</name>
</gene>
<comment type="similarity">
    <text evidence="1">Belongs to the RCAN family.</text>
</comment>
<dbReference type="OrthoDB" id="17212at2759"/>
<dbReference type="GO" id="GO:0019722">
    <property type="term" value="P:calcium-mediated signaling"/>
    <property type="evidence" value="ECO:0007669"/>
    <property type="project" value="InterPro"/>
</dbReference>
<protein>
    <submittedName>
        <fullName evidence="2">LALA0S04e06326g1_1</fullName>
    </submittedName>
</protein>
<evidence type="ECO:0000256" key="1">
    <source>
        <dbReference type="ARBA" id="ARBA00008209"/>
    </source>
</evidence>
<proteinExistence type="inferred from homology"/>
<dbReference type="HOGENOM" id="CLU_1390040_0_0_1"/>
<dbReference type="InterPro" id="IPR006931">
    <property type="entry name" value="Calcipressin"/>
</dbReference>
<dbReference type="GeneID" id="34685484"/>
<reference evidence="2 3" key="1">
    <citation type="submission" date="2014-12" db="EMBL/GenBank/DDBJ databases">
        <authorList>
            <person name="Neuveglise Cecile"/>
        </authorList>
    </citation>
    <scope>NUCLEOTIDE SEQUENCE [LARGE SCALE GENOMIC DNA]</scope>
    <source>
        <strain evidence="2 3">CBS 12615</strain>
    </source>
</reference>
<evidence type="ECO:0000313" key="2">
    <source>
        <dbReference type="EMBL" id="CEP62037.1"/>
    </source>
</evidence>
<keyword evidence="3" id="KW-1185">Reference proteome</keyword>
<dbReference type="EMBL" id="LN736363">
    <property type="protein sequence ID" value="CEP62037.1"/>
    <property type="molecule type" value="Genomic_DNA"/>
</dbReference>
<evidence type="ECO:0000313" key="3">
    <source>
        <dbReference type="Proteomes" id="UP000054304"/>
    </source>
</evidence>
<dbReference type="STRING" id="1245769.A0A0C7N266"/>
<dbReference type="AlphaFoldDB" id="A0A0C7N266"/>
<organism evidence="2 3">
    <name type="scientific">Lachancea lanzarotensis</name>
    <dbReference type="NCBI Taxonomy" id="1245769"/>
    <lineage>
        <taxon>Eukaryota</taxon>
        <taxon>Fungi</taxon>
        <taxon>Dikarya</taxon>
        <taxon>Ascomycota</taxon>
        <taxon>Saccharomycotina</taxon>
        <taxon>Saccharomycetes</taxon>
        <taxon>Saccharomycetales</taxon>
        <taxon>Saccharomycetaceae</taxon>
        <taxon>Lachancea</taxon>
    </lineage>
</organism>
<accession>A0A0C7N266</accession>
<dbReference type="Pfam" id="PF04847">
    <property type="entry name" value="Calcipressin"/>
    <property type="match status" value="1"/>
</dbReference>